<dbReference type="EMBL" id="SMMG02000005">
    <property type="protein sequence ID" value="KAA3473815.1"/>
    <property type="molecule type" value="Genomic_DNA"/>
</dbReference>
<dbReference type="AlphaFoldDB" id="A0A5B6VXX1"/>
<proteinExistence type="predicted"/>
<dbReference type="Proteomes" id="UP000325315">
    <property type="component" value="Unassembled WGS sequence"/>
</dbReference>
<comment type="caution">
    <text evidence="1">The sequence shown here is derived from an EMBL/GenBank/DDBJ whole genome shotgun (WGS) entry which is preliminary data.</text>
</comment>
<evidence type="ECO:0000313" key="2">
    <source>
        <dbReference type="Proteomes" id="UP000325315"/>
    </source>
</evidence>
<dbReference type="OrthoDB" id="1750259at2759"/>
<keyword evidence="2" id="KW-1185">Reference proteome</keyword>
<name>A0A5B6VXX1_9ROSI</name>
<protein>
    <submittedName>
        <fullName evidence="1">Uncharacterized protein</fullName>
    </submittedName>
</protein>
<gene>
    <name evidence="1" type="ORF">EPI10_024165</name>
</gene>
<organism evidence="1 2">
    <name type="scientific">Gossypium australe</name>
    <dbReference type="NCBI Taxonomy" id="47621"/>
    <lineage>
        <taxon>Eukaryota</taxon>
        <taxon>Viridiplantae</taxon>
        <taxon>Streptophyta</taxon>
        <taxon>Embryophyta</taxon>
        <taxon>Tracheophyta</taxon>
        <taxon>Spermatophyta</taxon>
        <taxon>Magnoliopsida</taxon>
        <taxon>eudicotyledons</taxon>
        <taxon>Gunneridae</taxon>
        <taxon>Pentapetalae</taxon>
        <taxon>rosids</taxon>
        <taxon>malvids</taxon>
        <taxon>Malvales</taxon>
        <taxon>Malvaceae</taxon>
        <taxon>Malvoideae</taxon>
        <taxon>Gossypium</taxon>
    </lineage>
</organism>
<accession>A0A5B6VXX1</accession>
<sequence length="61" mass="7368">MGGNLLETNIRERLDRGMTNTKWMDKFRNVTIHHLLHSFSDYCLILDVIRLSAKRFRFEAW</sequence>
<evidence type="ECO:0000313" key="1">
    <source>
        <dbReference type="EMBL" id="KAA3473815.1"/>
    </source>
</evidence>
<reference evidence="2" key="1">
    <citation type="journal article" date="2019" name="Plant Biotechnol. J.">
        <title>Genome sequencing of the Australian wild diploid species Gossypium australe highlights disease resistance and delayed gland morphogenesis.</title>
        <authorList>
            <person name="Cai Y."/>
            <person name="Cai X."/>
            <person name="Wang Q."/>
            <person name="Wang P."/>
            <person name="Zhang Y."/>
            <person name="Cai C."/>
            <person name="Xu Y."/>
            <person name="Wang K."/>
            <person name="Zhou Z."/>
            <person name="Wang C."/>
            <person name="Geng S."/>
            <person name="Li B."/>
            <person name="Dong Q."/>
            <person name="Hou Y."/>
            <person name="Wang H."/>
            <person name="Ai P."/>
            <person name="Liu Z."/>
            <person name="Yi F."/>
            <person name="Sun M."/>
            <person name="An G."/>
            <person name="Cheng J."/>
            <person name="Zhang Y."/>
            <person name="Shi Q."/>
            <person name="Xie Y."/>
            <person name="Shi X."/>
            <person name="Chang Y."/>
            <person name="Huang F."/>
            <person name="Chen Y."/>
            <person name="Hong S."/>
            <person name="Mi L."/>
            <person name="Sun Q."/>
            <person name="Zhang L."/>
            <person name="Zhou B."/>
            <person name="Peng R."/>
            <person name="Zhang X."/>
            <person name="Liu F."/>
        </authorList>
    </citation>
    <scope>NUCLEOTIDE SEQUENCE [LARGE SCALE GENOMIC DNA]</scope>
    <source>
        <strain evidence="2">cv. PA1801</strain>
    </source>
</reference>